<sequence>MTRQCLLLLVGLVLSGLVQADGQRLHDAACIQCHRSLGGGDPYQLYTRTDRKVDSLATLTKRVASCSLAADVEWSDAQKKDVVMYLNRQFYHFK</sequence>
<dbReference type="InterPro" id="IPR036909">
    <property type="entry name" value="Cyt_c-like_dom_sf"/>
</dbReference>
<name>A0A0F9SSJ4_9ZZZZ</name>
<gene>
    <name evidence="1" type="ORF">LCGC14_0816370</name>
</gene>
<accession>A0A0F9SSJ4</accession>
<organism evidence="1">
    <name type="scientific">marine sediment metagenome</name>
    <dbReference type="NCBI Taxonomy" id="412755"/>
    <lineage>
        <taxon>unclassified sequences</taxon>
        <taxon>metagenomes</taxon>
        <taxon>ecological metagenomes</taxon>
    </lineage>
</organism>
<dbReference type="SUPFAM" id="SSF46626">
    <property type="entry name" value="Cytochrome c"/>
    <property type="match status" value="1"/>
</dbReference>
<protein>
    <submittedName>
        <fullName evidence="1">Uncharacterized protein</fullName>
    </submittedName>
</protein>
<comment type="caution">
    <text evidence="1">The sequence shown here is derived from an EMBL/GenBank/DDBJ whole genome shotgun (WGS) entry which is preliminary data.</text>
</comment>
<dbReference type="AlphaFoldDB" id="A0A0F9SSJ4"/>
<proteinExistence type="predicted"/>
<dbReference type="EMBL" id="LAZR01002270">
    <property type="protein sequence ID" value="KKN32183.1"/>
    <property type="molecule type" value="Genomic_DNA"/>
</dbReference>
<evidence type="ECO:0000313" key="1">
    <source>
        <dbReference type="EMBL" id="KKN32183.1"/>
    </source>
</evidence>
<dbReference type="GO" id="GO:0009055">
    <property type="term" value="F:electron transfer activity"/>
    <property type="evidence" value="ECO:0007669"/>
    <property type="project" value="InterPro"/>
</dbReference>
<reference evidence="1" key="1">
    <citation type="journal article" date="2015" name="Nature">
        <title>Complex archaea that bridge the gap between prokaryotes and eukaryotes.</title>
        <authorList>
            <person name="Spang A."/>
            <person name="Saw J.H."/>
            <person name="Jorgensen S.L."/>
            <person name="Zaremba-Niedzwiedzka K."/>
            <person name="Martijn J."/>
            <person name="Lind A.E."/>
            <person name="van Eijk R."/>
            <person name="Schleper C."/>
            <person name="Guy L."/>
            <person name="Ettema T.J."/>
        </authorList>
    </citation>
    <scope>NUCLEOTIDE SEQUENCE</scope>
</reference>
<dbReference type="GO" id="GO:0020037">
    <property type="term" value="F:heme binding"/>
    <property type="evidence" value="ECO:0007669"/>
    <property type="project" value="InterPro"/>
</dbReference>